<keyword evidence="1" id="KW-0418">Kinase</keyword>
<sequence length="56" mass="6685">MIGLRRKLSVQWKAKQLALIDQNIEIYSETLDLYHTLVPLNQELHKLRLKTQKLNQ</sequence>
<proteinExistence type="predicted"/>
<dbReference type="Proteomes" id="UP000254116">
    <property type="component" value="Unassembled WGS sequence"/>
</dbReference>
<dbReference type="EMBL" id="UHBY01000003">
    <property type="protein sequence ID" value="SUL36769.1"/>
    <property type="molecule type" value="Genomic_DNA"/>
</dbReference>
<name>A0A380EKS1_STAAU</name>
<dbReference type="AlphaFoldDB" id="A0A380EKS1"/>
<accession>A0A380EKS1</accession>
<protein>
    <submittedName>
        <fullName evidence="1">Sensor histidine kinase VraS</fullName>
        <ecNumber evidence="1">2.7.13.3</ecNumber>
    </submittedName>
</protein>
<dbReference type="EC" id="2.7.13.3" evidence="1"/>
<evidence type="ECO:0000313" key="1">
    <source>
        <dbReference type="EMBL" id="SUL36769.1"/>
    </source>
</evidence>
<gene>
    <name evidence="1" type="primary">vraS_3</name>
    <name evidence="1" type="ORF">NCTC10702_02984</name>
</gene>
<keyword evidence="1" id="KW-0808">Transferase</keyword>
<dbReference type="GO" id="GO:0004673">
    <property type="term" value="F:protein histidine kinase activity"/>
    <property type="evidence" value="ECO:0007669"/>
    <property type="project" value="UniProtKB-EC"/>
</dbReference>
<evidence type="ECO:0000313" key="2">
    <source>
        <dbReference type="Proteomes" id="UP000254116"/>
    </source>
</evidence>
<organism evidence="1 2">
    <name type="scientific">Staphylococcus aureus</name>
    <dbReference type="NCBI Taxonomy" id="1280"/>
    <lineage>
        <taxon>Bacteria</taxon>
        <taxon>Bacillati</taxon>
        <taxon>Bacillota</taxon>
        <taxon>Bacilli</taxon>
        <taxon>Bacillales</taxon>
        <taxon>Staphylococcaceae</taxon>
        <taxon>Staphylococcus</taxon>
    </lineage>
</organism>
<reference evidence="1 2" key="1">
    <citation type="submission" date="2018-06" db="EMBL/GenBank/DDBJ databases">
        <authorList>
            <consortium name="Pathogen Informatics"/>
            <person name="Doyle S."/>
        </authorList>
    </citation>
    <scope>NUCLEOTIDE SEQUENCE [LARGE SCALE GENOMIC DNA]</scope>
    <source>
        <strain evidence="1 2">NCTC10702</strain>
    </source>
</reference>